<evidence type="ECO:0000256" key="2">
    <source>
        <dbReference type="ARBA" id="ARBA00022448"/>
    </source>
</evidence>
<evidence type="ECO:0000313" key="10">
    <source>
        <dbReference type="Proteomes" id="UP000475214"/>
    </source>
</evidence>
<dbReference type="RefSeq" id="WP_163739432.1">
    <property type="nucleotide sequence ID" value="NZ_JAAGOA010000010.1"/>
</dbReference>
<feature type="transmembrane region" description="Helical" evidence="7">
    <location>
        <begin position="235"/>
        <end position="261"/>
    </location>
</feature>
<comment type="caution">
    <text evidence="9">The sequence shown here is derived from an EMBL/GenBank/DDBJ whole genome shotgun (WGS) entry which is preliminary data.</text>
</comment>
<keyword evidence="4 7" id="KW-0812">Transmembrane</keyword>
<dbReference type="Pfam" id="PF19300">
    <property type="entry name" value="BPD_transp_1_N"/>
    <property type="match status" value="1"/>
</dbReference>
<feature type="transmembrane region" description="Helical" evidence="7">
    <location>
        <begin position="99"/>
        <end position="123"/>
    </location>
</feature>
<keyword evidence="3" id="KW-1003">Cell membrane</keyword>
<feature type="transmembrane region" description="Helical" evidence="7">
    <location>
        <begin position="144"/>
        <end position="165"/>
    </location>
</feature>
<dbReference type="PROSITE" id="PS50928">
    <property type="entry name" value="ABC_TM1"/>
    <property type="match status" value="1"/>
</dbReference>
<evidence type="ECO:0000256" key="3">
    <source>
        <dbReference type="ARBA" id="ARBA00022475"/>
    </source>
</evidence>
<dbReference type="GO" id="GO:0005886">
    <property type="term" value="C:plasma membrane"/>
    <property type="evidence" value="ECO:0007669"/>
    <property type="project" value="UniProtKB-SubCell"/>
</dbReference>
<name>A0A6L9S9B2_9ACTN</name>
<evidence type="ECO:0000313" key="9">
    <source>
        <dbReference type="EMBL" id="NEE01623.1"/>
    </source>
</evidence>
<evidence type="ECO:0000256" key="1">
    <source>
        <dbReference type="ARBA" id="ARBA00004651"/>
    </source>
</evidence>
<accession>A0A6L9S9B2</accession>
<evidence type="ECO:0000256" key="6">
    <source>
        <dbReference type="ARBA" id="ARBA00023136"/>
    </source>
</evidence>
<keyword evidence="6 7" id="KW-0472">Membrane</keyword>
<dbReference type="SUPFAM" id="SSF161098">
    <property type="entry name" value="MetI-like"/>
    <property type="match status" value="1"/>
</dbReference>
<feature type="domain" description="ABC transmembrane type-1" evidence="8">
    <location>
        <begin position="95"/>
        <end position="300"/>
    </location>
</feature>
<sequence length="319" mass="33515">MTLFVARRLGAMVLTVVLASLLVFVALQALPGDVATQILGRDATPEAVQVLRDQLGLDQPAWRRYLEWVGGAIQGDFGTSLASGEAVGSELALHLRNTLLIAVLAIAGGLLFSLVLGVVAGLYRDRWPDHLISGASLVGMSVPEFVVATVLVLLFSVTIPVFPAVVLDDADATVGQLLPAIWLPALALSIALAAYVVRMMRASVIDVMASEYVQTARLRGLGTGRVVLRHALPNAVLPTLNVIALNVAWLVGGVVVVETVFNYPGIGTLMIDAVYDRDLPVLQAIAVLSAVVYALCNLAADVAAMGLNPRLRAGGRSTA</sequence>
<comment type="similarity">
    <text evidence="7">Belongs to the binding-protein-dependent transport system permease family.</text>
</comment>
<dbReference type="Pfam" id="PF00528">
    <property type="entry name" value="BPD_transp_1"/>
    <property type="match status" value="1"/>
</dbReference>
<dbReference type="Gene3D" id="1.10.3720.10">
    <property type="entry name" value="MetI-like"/>
    <property type="match status" value="1"/>
</dbReference>
<organism evidence="9 10">
    <name type="scientific">Phytoactinopolyspora halotolerans</name>
    <dbReference type="NCBI Taxonomy" id="1981512"/>
    <lineage>
        <taxon>Bacteria</taxon>
        <taxon>Bacillati</taxon>
        <taxon>Actinomycetota</taxon>
        <taxon>Actinomycetes</taxon>
        <taxon>Jiangellales</taxon>
        <taxon>Jiangellaceae</taxon>
        <taxon>Phytoactinopolyspora</taxon>
    </lineage>
</organism>
<dbReference type="PANTHER" id="PTHR43163">
    <property type="entry name" value="DIPEPTIDE TRANSPORT SYSTEM PERMEASE PROTEIN DPPB-RELATED"/>
    <property type="match status" value="1"/>
</dbReference>
<feature type="transmembrane region" description="Helical" evidence="7">
    <location>
        <begin position="281"/>
        <end position="307"/>
    </location>
</feature>
<dbReference type="InterPro" id="IPR000515">
    <property type="entry name" value="MetI-like"/>
</dbReference>
<keyword evidence="5 7" id="KW-1133">Transmembrane helix</keyword>
<comment type="subcellular location">
    <subcellularLocation>
        <location evidence="1 7">Cell membrane</location>
        <topology evidence="1 7">Multi-pass membrane protein</topology>
    </subcellularLocation>
</comment>
<dbReference type="EMBL" id="JAAGOA010000010">
    <property type="protein sequence ID" value="NEE01623.1"/>
    <property type="molecule type" value="Genomic_DNA"/>
</dbReference>
<proteinExistence type="inferred from homology"/>
<evidence type="ECO:0000256" key="5">
    <source>
        <dbReference type="ARBA" id="ARBA00022989"/>
    </source>
</evidence>
<evidence type="ECO:0000259" key="8">
    <source>
        <dbReference type="PROSITE" id="PS50928"/>
    </source>
</evidence>
<dbReference type="InterPro" id="IPR045621">
    <property type="entry name" value="BPD_transp_1_N"/>
</dbReference>
<dbReference type="AlphaFoldDB" id="A0A6L9S9B2"/>
<protein>
    <submittedName>
        <fullName evidence="9">ABC transporter permease</fullName>
    </submittedName>
</protein>
<dbReference type="PANTHER" id="PTHR43163:SF6">
    <property type="entry name" value="DIPEPTIDE TRANSPORT SYSTEM PERMEASE PROTEIN DPPB-RELATED"/>
    <property type="match status" value="1"/>
</dbReference>
<gene>
    <name evidence="9" type="ORF">G1H10_15730</name>
</gene>
<evidence type="ECO:0000256" key="7">
    <source>
        <dbReference type="RuleBase" id="RU363032"/>
    </source>
</evidence>
<feature type="transmembrane region" description="Helical" evidence="7">
    <location>
        <begin position="177"/>
        <end position="197"/>
    </location>
</feature>
<keyword evidence="2 7" id="KW-0813">Transport</keyword>
<dbReference type="Proteomes" id="UP000475214">
    <property type="component" value="Unassembled WGS sequence"/>
</dbReference>
<reference evidence="9 10" key="1">
    <citation type="submission" date="2020-02" db="EMBL/GenBank/DDBJ databases">
        <authorList>
            <person name="Li X.-J."/>
            <person name="Han X.-M."/>
        </authorList>
    </citation>
    <scope>NUCLEOTIDE SEQUENCE [LARGE SCALE GENOMIC DNA]</scope>
    <source>
        <strain evidence="9 10">CCTCC AB 2017055</strain>
    </source>
</reference>
<dbReference type="GO" id="GO:0055085">
    <property type="term" value="P:transmembrane transport"/>
    <property type="evidence" value="ECO:0007669"/>
    <property type="project" value="InterPro"/>
</dbReference>
<dbReference type="CDD" id="cd06261">
    <property type="entry name" value="TM_PBP2"/>
    <property type="match status" value="1"/>
</dbReference>
<evidence type="ECO:0000256" key="4">
    <source>
        <dbReference type="ARBA" id="ARBA00022692"/>
    </source>
</evidence>
<dbReference type="InterPro" id="IPR035906">
    <property type="entry name" value="MetI-like_sf"/>
</dbReference>
<keyword evidence="10" id="KW-1185">Reference proteome</keyword>